<feature type="region of interest" description="Disordered" evidence="6">
    <location>
        <begin position="1"/>
        <end position="54"/>
    </location>
</feature>
<dbReference type="FunFam" id="1.25.40.10:FF:000065">
    <property type="entry name" value="Programmed cell death 11"/>
    <property type="match status" value="1"/>
</dbReference>
<evidence type="ECO:0000313" key="8">
    <source>
        <dbReference type="EMBL" id="KAF2068284.1"/>
    </source>
</evidence>
<dbReference type="GO" id="GO:0032040">
    <property type="term" value="C:small-subunit processome"/>
    <property type="evidence" value="ECO:0007669"/>
    <property type="project" value="TreeGrafter"/>
</dbReference>
<dbReference type="InterPro" id="IPR045209">
    <property type="entry name" value="Rrp5"/>
</dbReference>
<dbReference type="GO" id="GO:0006364">
    <property type="term" value="P:rRNA processing"/>
    <property type="evidence" value="ECO:0007669"/>
    <property type="project" value="UniProtKB-KW"/>
</dbReference>
<accession>A0A8J4PKQ2</accession>
<name>A0A8J4PKQ2_9MYCE</name>
<dbReference type="PANTHER" id="PTHR23270:SF10">
    <property type="entry name" value="PROTEIN RRP5 HOMOLOG"/>
    <property type="match status" value="1"/>
</dbReference>
<dbReference type="PROSITE" id="PS50005">
    <property type="entry name" value="TPR"/>
    <property type="match status" value="1"/>
</dbReference>
<dbReference type="SMART" id="SM00316">
    <property type="entry name" value="S1"/>
    <property type="match status" value="3"/>
</dbReference>
<evidence type="ECO:0000256" key="4">
    <source>
        <dbReference type="ARBA" id="ARBA00023242"/>
    </source>
</evidence>
<protein>
    <recommendedName>
        <fullName evidence="7">S1 motif domain-containing protein</fullName>
    </recommendedName>
</protein>
<evidence type="ECO:0000256" key="2">
    <source>
        <dbReference type="ARBA" id="ARBA00022552"/>
    </source>
</evidence>
<keyword evidence="4" id="KW-0539">Nucleus</keyword>
<feature type="domain" description="S1 motif" evidence="7">
    <location>
        <begin position="389"/>
        <end position="463"/>
    </location>
</feature>
<dbReference type="InterPro" id="IPR003029">
    <property type="entry name" value="S1_domain"/>
</dbReference>
<dbReference type="AlphaFoldDB" id="A0A8J4PKQ2"/>
<proteinExistence type="predicted"/>
<dbReference type="Gene3D" id="2.40.50.140">
    <property type="entry name" value="Nucleic acid-binding proteins"/>
    <property type="match status" value="2"/>
</dbReference>
<dbReference type="Pfam" id="PF23240">
    <property type="entry name" value="HAT_PRP39_N"/>
    <property type="match status" value="1"/>
</dbReference>
<dbReference type="InterPro" id="IPR011990">
    <property type="entry name" value="TPR-like_helical_dom_sf"/>
</dbReference>
<feature type="compositionally biased region" description="Low complexity" evidence="6">
    <location>
        <begin position="10"/>
        <end position="54"/>
    </location>
</feature>
<dbReference type="Proteomes" id="UP000695562">
    <property type="component" value="Unassembled WGS sequence"/>
</dbReference>
<evidence type="ECO:0000259" key="7">
    <source>
        <dbReference type="PROSITE" id="PS50126"/>
    </source>
</evidence>
<keyword evidence="9" id="KW-1185">Reference proteome</keyword>
<evidence type="ECO:0000256" key="6">
    <source>
        <dbReference type="SAM" id="MobiDB-lite"/>
    </source>
</evidence>
<comment type="caution">
    <text evidence="8">The sequence shown here is derived from an EMBL/GenBank/DDBJ whole genome shotgun (WGS) entry which is preliminary data.</text>
</comment>
<reference evidence="8" key="1">
    <citation type="submission" date="2020-01" db="EMBL/GenBank/DDBJ databases">
        <title>Development of genomics and gene disruption for Polysphondylium violaceum indicates a role for the polyketide synthase stlB in stalk morphogenesis.</title>
        <authorList>
            <person name="Narita B."/>
            <person name="Kawabe Y."/>
            <person name="Kin K."/>
            <person name="Saito T."/>
            <person name="Gibbs R."/>
            <person name="Kuspa A."/>
            <person name="Muzny D."/>
            <person name="Queller D."/>
            <person name="Richards S."/>
            <person name="Strassman J."/>
            <person name="Sucgang R."/>
            <person name="Worley K."/>
            <person name="Schaap P."/>
        </authorList>
    </citation>
    <scope>NUCLEOTIDE SEQUENCE</scope>
    <source>
        <strain evidence="8">QSvi11</strain>
    </source>
</reference>
<dbReference type="SUPFAM" id="SSF48452">
    <property type="entry name" value="TPR-like"/>
    <property type="match status" value="2"/>
</dbReference>
<dbReference type="GO" id="GO:0003723">
    <property type="term" value="F:RNA binding"/>
    <property type="evidence" value="ECO:0007669"/>
    <property type="project" value="TreeGrafter"/>
</dbReference>
<comment type="subcellular location">
    <subcellularLocation>
        <location evidence="1">Nucleus</location>
        <location evidence="1">Nucleolus</location>
    </subcellularLocation>
</comment>
<dbReference type="PROSITE" id="PS50126">
    <property type="entry name" value="S1"/>
    <property type="match status" value="2"/>
</dbReference>
<dbReference type="PANTHER" id="PTHR23270">
    <property type="entry name" value="PROGRAMMED CELL DEATH PROTEIN 11 PRE-RRNA PROCESSING PROTEIN RRP5"/>
    <property type="match status" value="1"/>
</dbReference>
<dbReference type="InterPro" id="IPR003107">
    <property type="entry name" value="HAT"/>
</dbReference>
<dbReference type="OrthoDB" id="18994at2759"/>
<dbReference type="InterPro" id="IPR012340">
    <property type="entry name" value="NA-bd_OB-fold"/>
</dbReference>
<evidence type="ECO:0000256" key="3">
    <source>
        <dbReference type="ARBA" id="ARBA00022737"/>
    </source>
</evidence>
<dbReference type="InterPro" id="IPR019734">
    <property type="entry name" value="TPR_rpt"/>
</dbReference>
<feature type="compositionally biased region" description="Basic and acidic residues" evidence="6">
    <location>
        <begin position="552"/>
        <end position="581"/>
    </location>
</feature>
<keyword evidence="3" id="KW-0677">Repeat</keyword>
<dbReference type="Gene3D" id="1.25.40.10">
    <property type="entry name" value="Tetratricopeptide repeat domain"/>
    <property type="match status" value="1"/>
</dbReference>
<organism evidence="8 9">
    <name type="scientific">Polysphondylium violaceum</name>
    <dbReference type="NCBI Taxonomy" id="133409"/>
    <lineage>
        <taxon>Eukaryota</taxon>
        <taxon>Amoebozoa</taxon>
        <taxon>Evosea</taxon>
        <taxon>Eumycetozoa</taxon>
        <taxon>Dictyostelia</taxon>
        <taxon>Dictyosteliales</taxon>
        <taxon>Dictyosteliaceae</taxon>
        <taxon>Polysphondylium</taxon>
    </lineage>
</organism>
<evidence type="ECO:0000256" key="5">
    <source>
        <dbReference type="PROSITE-ProRule" id="PRU00339"/>
    </source>
</evidence>
<gene>
    <name evidence="8" type="ORF">CYY_010390</name>
</gene>
<dbReference type="EMBL" id="AJWJ01001080">
    <property type="protein sequence ID" value="KAF2068284.1"/>
    <property type="molecule type" value="Genomic_DNA"/>
</dbReference>
<feature type="domain" description="S1 motif" evidence="7">
    <location>
        <begin position="208"/>
        <end position="277"/>
    </location>
</feature>
<keyword evidence="5" id="KW-0802">TPR repeat</keyword>
<keyword evidence="2" id="KW-0698">rRNA processing</keyword>
<evidence type="ECO:0000313" key="9">
    <source>
        <dbReference type="Proteomes" id="UP000695562"/>
    </source>
</evidence>
<dbReference type="SUPFAM" id="SSF50249">
    <property type="entry name" value="Nucleic acid-binding proteins"/>
    <property type="match status" value="2"/>
</dbReference>
<dbReference type="SMART" id="SM00386">
    <property type="entry name" value="HAT"/>
    <property type="match status" value="5"/>
</dbReference>
<evidence type="ECO:0000256" key="1">
    <source>
        <dbReference type="ARBA" id="ARBA00004604"/>
    </source>
</evidence>
<feature type="region of interest" description="Disordered" evidence="6">
    <location>
        <begin position="545"/>
        <end position="585"/>
    </location>
</feature>
<sequence length="859" mass="97671">MVQKKQQEIKSSSTTTAKKNSTKPESTTKVATATTTVAKTTTKPKANTETSTTSTANTVDCEVIGFEEFEILVKYNKQNNGKIHIVHSGIKESLPASQFKKGQKISNVSVIQSNQLSLVPNVLNRSSLKVGMEVDTYTLGRTSNNDLSVWISHNIIGTIDIVSNFKSLKSFLKYKESSQYLKCIIKSISNEKIELNLKEEQPKKIKAGIKVIGVVTEINTLNMKLRLQNNLSGTVKLIDTCDDGFRSTPFSIYKVGDIISTFVKSVGSKDGISLSLYSNLLGEKKVQRNPQYASYPLVKRMIVEPSVGKHVWGYVLEKTDQMVLVELTHDVLAVLLTSEIEALYVESIHVGKIIQVTVRSEPKVEGSKKMVQANLFTGITLTDKNIKVGMVLPLQVVDIKDYGVFVKTGRVNALCHIKDISDDNINAAALKELYAPGDFVIGKCTNVEYNQEKKRFIINFSLKSSLFQDVDLESISKISWDKEDNEEELVKRLPYKSLEKYLIKDDSATNSQESIFTKSSIFSAASDSTNKRKLDDTKDLYEDDDQIDEDQVTDKKKQKVEKSKSKKQQEEQIKEREDLLADHNVAPEGPQDFERLLLGSPNSSFVWIKYMSYYLSLSEISRARDIGERAIKKILATEVLEQRNIWIALYNLENLYGSPDSLLKLFQRSIQYQDPKTMYLVLIGILEGSNKFDRVEEYFKLLFKKYKQSAKIWCRYGEYLLKAGKIDEFSQLLSKALPMLPKKKQIKVISKFGQMEFKQGDIERGRTIFEGLVSNYPSRTDLWNVYLDMECRDKQRISTRDAKEKVRQLLDRCINLKVSDKNIKMFFKRYLTFEKEHGSPSTVQKVKQLAIKFVENSSA</sequence>
<feature type="repeat" description="TPR" evidence="5">
    <location>
        <begin position="710"/>
        <end position="743"/>
    </location>
</feature>